<keyword evidence="6 14" id="KW-1133">Transmembrane helix</keyword>
<protein>
    <submittedName>
        <fullName evidence="15 17">Na+ channel, amiloride-sensitive family-containing protein</fullName>
    </submittedName>
</protein>
<sequence length="487" mass="57214">MINEYSLSSVKENYKICKFCGKKCLINNDKKNFENHICDFRYFYSDVYPIWINECHGIKQLMINQSFLRKFFWIILLIFCVGGTFLAVAFVIKDYKKGETITFTSLKIVQSLELPALTICPDVHNILNTNGIYNEVQSFYPNVTINEVKDLIQYFLAGNGYIKMKRIKYSPRNYIEHIGMLYNEWSKNYTNYDFYFHVQNKYGFKCEEIFVKCIYNKKTVNCCKDIFKPIPVLGRGICYQNIKGLKQEDEDELGKLILKIKAPFINKTNNLKNKQTQLIAFVDSNFDLLTSGHPLYILPNVYNILYIKAKKIKLIEKNENCLNKIEGNNNICFVRNFLNSRVIETHHCIFSYLKHLYLGENYPICNLSTIISLYNRKLFNKKLKFKPKVKCLPGCYRWQYFTTLLTGNDLTHFSGYHFNLEMSFMNLQYEQIIESYTTSIPAFIAEIGGQFGFFLGISVITLLQIIIYLYNKFIMLINVNNSDNIHD</sequence>
<evidence type="ECO:0000256" key="13">
    <source>
        <dbReference type="RuleBase" id="RU000679"/>
    </source>
</evidence>
<dbReference type="AlphaFoldDB" id="A0A090LG95"/>
<evidence type="ECO:0000256" key="1">
    <source>
        <dbReference type="ARBA" id="ARBA00004141"/>
    </source>
</evidence>
<evidence type="ECO:0000313" key="15">
    <source>
        <dbReference type="EMBL" id="CEF68767.1"/>
    </source>
</evidence>
<keyword evidence="4 13" id="KW-0894">Sodium channel</keyword>
<comment type="similarity">
    <text evidence="2 13">Belongs to the amiloride-sensitive sodium channel (TC 1.A.6) family.</text>
</comment>
<evidence type="ECO:0000313" key="18">
    <source>
        <dbReference type="WormBase" id="SRAE_2000342200"/>
    </source>
</evidence>
<dbReference type="GO" id="GO:0005886">
    <property type="term" value="C:plasma membrane"/>
    <property type="evidence" value="ECO:0007669"/>
    <property type="project" value="TreeGrafter"/>
</dbReference>
<gene>
    <name evidence="15 17 18" type="ORF">SRAE_2000342200</name>
</gene>
<accession>A0A090LG95</accession>
<dbReference type="PANTHER" id="PTHR11690:SF1">
    <property type="entry name" value="DEGENERIN LIKE"/>
    <property type="match status" value="1"/>
</dbReference>
<keyword evidence="9 14" id="KW-0472">Membrane</keyword>
<keyword evidence="10" id="KW-0325">Glycoprotein</keyword>
<evidence type="ECO:0000256" key="7">
    <source>
        <dbReference type="ARBA" id="ARBA00023053"/>
    </source>
</evidence>
<dbReference type="RefSeq" id="XP_024507967.1">
    <property type="nucleotide sequence ID" value="XM_024654613.1"/>
</dbReference>
<evidence type="ECO:0000256" key="4">
    <source>
        <dbReference type="ARBA" id="ARBA00022461"/>
    </source>
</evidence>
<dbReference type="GO" id="GO:0015280">
    <property type="term" value="F:ligand-gated sodium channel activity"/>
    <property type="evidence" value="ECO:0007669"/>
    <property type="project" value="TreeGrafter"/>
</dbReference>
<evidence type="ECO:0000256" key="5">
    <source>
        <dbReference type="ARBA" id="ARBA00022692"/>
    </source>
</evidence>
<keyword evidence="8 13" id="KW-0406">Ion transport</keyword>
<comment type="subcellular location">
    <subcellularLocation>
        <location evidence="1">Membrane</location>
        <topology evidence="1">Multi-pass membrane protein</topology>
    </subcellularLocation>
</comment>
<evidence type="ECO:0000256" key="6">
    <source>
        <dbReference type="ARBA" id="ARBA00022989"/>
    </source>
</evidence>
<evidence type="ECO:0000256" key="2">
    <source>
        <dbReference type="ARBA" id="ARBA00007193"/>
    </source>
</evidence>
<reference evidence="15 16" key="1">
    <citation type="submission" date="2014-09" db="EMBL/GenBank/DDBJ databases">
        <authorList>
            <person name="Martin A.A."/>
        </authorList>
    </citation>
    <scope>NUCLEOTIDE SEQUENCE</scope>
    <source>
        <strain evidence="16">ED321</strain>
        <strain evidence="15">ED321 Heterogonic</strain>
    </source>
</reference>
<proteinExistence type="inferred from homology"/>
<reference evidence="17" key="2">
    <citation type="submission" date="2020-12" db="UniProtKB">
        <authorList>
            <consortium name="WormBaseParasite"/>
        </authorList>
    </citation>
    <scope>IDENTIFICATION</scope>
</reference>
<evidence type="ECO:0000313" key="16">
    <source>
        <dbReference type="Proteomes" id="UP000035682"/>
    </source>
</evidence>
<dbReference type="Gene3D" id="1.10.287.770">
    <property type="entry name" value="YojJ-like"/>
    <property type="match status" value="1"/>
</dbReference>
<dbReference type="OrthoDB" id="5851074at2759"/>
<dbReference type="PRINTS" id="PR01078">
    <property type="entry name" value="AMINACHANNEL"/>
</dbReference>
<keyword evidence="7" id="KW-0915">Sodium</keyword>
<feature type="transmembrane region" description="Helical" evidence="14">
    <location>
        <begin position="451"/>
        <end position="470"/>
    </location>
</feature>
<dbReference type="Proteomes" id="UP000035682">
    <property type="component" value="Unplaced"/>
</dbReference>
<keyword evidence="16" id="KW-1185">Reference proteome</keyword>
<dbReference type="EMBL" id="LN609529">
    <property type="protein sequence ID" value="CEF68767.1"/>
    <property type="molecule type" value="Genomic_DNA"/>
</dbReference>
<dbReference type="CTD" id="36381137"/>
<keyword evidence="12 13" id="KW-0407">Ion channel</keyword>
<evidence type="ECO:0000256" key="8">
    <source>
        <dbReference type="ARBA" id="ARBA00023065"/>
    </source>
</evidence>
<evidence type="ECO:0000313" key="17">
    <source>
        <dbReference type="WBParaSite" id="SRAE_2000342200.1"/>
    </source>
</evidence>
<name>A0A090LG95_STRRB</name>
<keyword evidence="11 13" id="KW-0739">Sodium transport</keyword>
<evidence type="ECO:0000256" key="14">
    <source>
        <dbReference type="SAM" id="Phobius"/>
    </source>
</evidence>
<dbReference type="InterPro" id="IPR001873">
    <property type="entry name" value="ENaC"/>
</dbReference>
<evidence type="ECO:0000256" key="10">
    <source>
        <dbReference type="ARBA" id="ARBA00023180"/>
    </source>
</evidence>
<dbReference type="GeneID" id="36381137"/>
<organism evidence="15">
    <name type="scientific">Strongyloides ratti</name>
    <name type="common">Parasitic roundworm</name>
    <dbReference type="NCBI Taxonomy" id="34506"/>
    <lineage>
        <taxon>Eukaryota</taxon>
        <taxon>Metazoa</taxon>
        <taxon>Ecdysozoa</taxon>
        <taxon>Nematoda</taxon>
        <taxon>Chromadorea</taxon>
        <taxon>Rhabditida</taxon>
        <taxon>Tylenchina</taxon>
        <taxon>Panagrolaimomorpha</taxon>
        <taxon>Strongyloidoidea</taxon>
        <taxon>Strongyloididae</taxon>
        <taxon>Strongyloides</taxon>
    </lineage>
</organism>
<dbReference type="WBParaSite" id="SRAE_2000342200.1">
    <property type="protein sequence ID" value="SRAE_2000342200.1"/>
    <property type="gene ID" value="WBGene00263644"/>
</dbReference>
<keyword evidence="5 13" id="KW-0812">Transmembrane</keyword>
<evidence type="ECO:0000256" key="3">
    <source>
        <dbReference type="ARBA" id="ARBA00022448"/>
    </source>
</evidence>
<dbReference type="WormBase" id="SRAE_2000342200">
    <property type="protein sequence ID" value="SRP01925"/>
    <property type="gene ID" value="WBGene00263644"/>
</dbReference>
<keyword evidence="3 13" id="KW-0813">Transport</keyword>
<feature type="transmembrane region" description="Helical" evidence="14">
    <location>
        <begin position="71"/>
        <end position="92"/>
    </location>
</feature>
<evidence type="ECO:0000256" key="9">
    <source>
        <dbReference type="ARBA" id="ARBA00023136"/>
    </source>
</evidence>
<dbReference type="PANTHER" id="PTHR11690">
    <property type="entry name" value="AMILORIDE-SENSITIVE SODIUM CHANNEL-RELATED"/>
    <property type="match status" value="1"/>
</dbReference>
<dbReference type="Pfam" id="PF00858">
    <property type="entry name" value="ASC"/>
    <property type="match status" value="1"/>
</dbReference>
<evidence type="ECO:0000256" key="12">
    <source>
        <dbReference type="ARBA" id="ARBA00023303"/>
    </source>
</evidence>
<dbReference type="OMA" id="PFSKWKF"/>
<evidence type="ECO:0000256" key="11">
    <source>
        <dbReference type="ARBA" id="ARBA00023201"/>
    </source>
</evidence>